<evidence type="ECO:0000313" key="1">
    <source>
        <dbReference type="EMBL" id="AFM25727.1"/>
    </source>
</evidence>
<dbReference type="InterPro" id="IPR002591">
    <property type="entry name" value="Phosphodiest/P_Trfase"/>
</dbReference>
<name>I4C836_DESTA</name>
<dbReference type="eggNOG" id="COG3379">
    <property type="taxonomic scope" value="Bacteria"/>
</dbReference>
<evidence type="ECO:0000313" key="2">
    <source>
        <dbReference type="Proteomes" id="UP000006055"/>
    </source>
</evidence>
<keyword evidence="2" id="KW-1185">Reference proteome</keyword>
<dbReference type="HOGENOM" id="CLU_024306_1_0_7"/>
<dbReference type="EMBL" id="CP003360">
    <property type="protein sequence ID" value="AFM25727.1"/>
    <property type="molecule type" value="Genomic_DNA"/>
</dbReference>
<dbReference type="Proteomes" id="UP000006055">
    <property type="component" value="Chromosome"/>
</dbReference>
<dbReference type="STRING" id="706587.Desti_3064"/>
<accession>I4C836</accession>
<reference evidence="2" key="1">
    <citation type="submission" date="2012-06" db="EMBL/GenBank/DDBJ databases">
        <title>Complete sequence of chromosome of Desulfomonile tiedjei DSM 6799.</title>
        <authorList>
            <person name="Lucas S."/>
            <person name="Copeland A."/>
            <person name="Lapidus A."/>
            <person name="Glavina del Rio T."/>
            <person name="Dalin E."/>
            <person name="Tice H."/>
            <person name="Bruce D."/>
            <person name="Goodwin L."/>
            <person name="Pitluck S."/>
            <person name="Peters L."/>
            <person name="Ovchinnikova G."/>
            <person name="Zeytun A."/>
            <person name="Lu M."/>
            <person name="Kyrpides N."/>
            <person name="Mavromatis K."/>
            <person name="Ivanova N."/>
            <person name="Brettin T."/>
            <person name="Detter J.C."/>
            <person name="Han C."/>
            <person name="Larimer F."/>
            <person name="Land M."/>
            <person name="Hauser L."/>
            <person name="Markowitz V."/>
            <person name="Cheng J.-F."/>
            <person name="Hugenholtz P."/>
            <person name="Woyke T."/>
            <person name="Wu D."/>
            <person name="Spring S."/>
            <person name="Schroeder M."/>
            <person name="Brambilla E."/>
            <person name="Klenk H.-P."/>
            <person name="Eisen J.A."/>
        </authorList>
    </citation>
    <scope>NUCLEOTIDE SEQUENCE [LARGE SCALE GENOMIC DNA]</scope>
    <source>
        <strain evidence="2">ATCC 49306 / DSM 6799 / DCB-1</strain>
    </source>
</reference>
<proteinExistence type="predicted"/>
<protein>
    <recommendedName>
        <fullName evidence="3">AP superfamily protein</fullName>
    </recommendedName>
</protein>
<dbReference type="KEGG" id="dti:Desti_3064"/>
<dbReference type="RefSeq" id="WP_014810864.1">
    <property type="nucleotide sequence ID" value="NC_018025.1"/>
</dbReference>
<sequence>MLGGIKGNGPQRVAVLGLDGVPFSLLKQLMGWGVMPRMADAASSGTFVPMRTDLPAISAVAWTSFMTGSSPGEHGIFGFTDLKPGEIGLHLPSFDDIRRPAIWHELPSKRSVIVNLPFTYPARSLNGVLVSGFVAPIFERAVYPEHLIKKLRSLNYRIDVDADKGRQNRRFLVTDLFETFNAHTHCMEDLLVSEPWDLFIGVITGTDRLHHFLFDAALDPGHPFHKDFLEYYRSIDVFIGKFMDLVGSSTRLVLLSDHGFTGLKIQIYLNSILRTLGYLSFHNPGAGSLENFSSESKAFALDPTRIYINRKERFRNGLLGTTEAEEIKGRIKHQLENLRLRDIGIGLFEGLGDLDEHVFEAVLTNEEVYSGENAHLGPDLVIVPRRGFDVKASLNVLSMTARDIFTGMHTHDDAFLLINEKSMHGELDSVQIRDVMKLVREVLH</sequence>
<dbReference type="InterPro" id="IPR017850">
    <property type="entry name" value="Alkaline_phosphatase_core_sf"/>
</dbReference>
<dbReference type="SUPFAM" id="SSF53649">
    <property type="entry name" value="Alkaline phosphatase-like"/>
    <property type="match status" value="1"/>
</dbReference>
<dbReference type="AlphaFoldDB" id="I4C836"/>
<organism evidence="1 2">
    <name type="scientific">Desulfomonile tiedjei (strain ATCC 49306 / DSM 6799 / DCB-1)</name>
    <dbReference type="NCBI Taxonomy" id="706587"/>
    <lineage>
        <taxon>Bacteria</taxon>
        <taxon>Pseudomonadati</taxon>
        <taxon>Thermodesulfobacteriota</taxon>
        <taxon>Desulfomonilia</taxon>
        <taxon>Desulfomonilales</taxon>
        <taxon>Desulfomonilaceae</taxon>
        <taxon>Desulfomonile</taxon>
    </lineage>
</organism>
<dbReference type="Pfam" id="PF01663">
    <property type="entry name" value="Phosphodiest"/>
    <property type="match status" value="1"/>
</dbReference>
<dbReference type="PATRIC" id="fig|706587.4.peg.3483"/>
<gene>
    <name evidence="1" type="ordered locus">Desti_3064</name>
</gene>
<dbReference type="Gene3D" id="3.40.720.10">
    <property type="entry name" value="Alkaline Phosphatase, subunit A"/>
    <property type="match status" value="1"/>
</dbReference>
<evidence type="ECO:0008006" key="3">
    <source>
        <dbReference type="Google" id="ProtNLM"/>
    </source>
</evidence>
<dbReference type="OrthoDB" id="9771966at2"/>